<protein>
    <submittedName>
        <fullName evidence="2">Uncharacterized protein</fullName>
    </submittedName>
</protein>
<sequence>MRTSAVLKWCVCQYGACDAGGACPCKRRRPPVALSKCKSDVFGGCLYINQRALAADRYMRRRTARAAPPSQAPHGTLPHTDDGSSLD</sequence>
<proteinExistence type="predicted"/>
<gene>
    <name evidence="2" type="ORF">EVAR_8359_1</name>
</gene>
<evidence type="ECO:0000313" key="2">
    <source>
        <dbReference type="EMBL" id="GBP36526.1"/>
    </source>
</evidence>
<organism evidence="2 3">
    <name type="scientific">Eumeta variegata</name>
    <name type="common">Bagworm moth</name>
    <name type="synonym">Eumeta japonica</name>
    <dbReference type="NCBI Taxonomy" id="151549"/>
    <lineage>
        <taxon>Eukaryota</taxon>
        <taxon>Metazoa</taxon>
        <taxon>Ecdysozoa</taxon>
        <taxon>Arthropoda</taxon>
        <taxon>Hexapoda</taxon>
        <taxon>Insecta</taxon>
        <taxon>Pterygota</taxon>
        <taxon>Neoptera</taxon>
        <taxon>Endopterygota</taxon>
        <taxon>Lepidoptera</taxon>
        <taxon>Glossata</taxon>
        <taxon>Ditrysia</taxon>
        <taxon>Tineoidea</taxon>
        <taxon>Psychidae</taxon>
        <taxon>Oiketicinae</taxon>
        <taxon>Eumeta</taxon>
    </lineage>
</organism>
<name>A0A4C1VCL9_EUMVA</name>
<accession>A0A4C1VCL9</accession>
<comment type="caution">
    <text evidence="2">The sequence shown here is derived from an EMBL/GenBank/DDBJ whole genome shotgun (WGS) entry which is preliminary data.</text>
</comment>
<evidence type="ECO:0000256" key="1">
    <source>
        <dbReference type="SAM" id="MobiDB-lite"/>
    </source>
</evidence>
<keyword evidence="3" id="KW-1185">Reference proteome</keyword>
<dbReference type="Proteomes" id="UP000299102">
    <property type="component" value="Unassembled WGS sequence"/>
</dbReference>
<dbReference type="EMBL" id="BGZK01000319">
    <property type="protein sequence ID" value="GBP36526.1"/>
    <property type="molecule type" value="Genomic_DNA"/>
</dbReference>
<feature type="region of interest" description="Disordered" evidence="1">
    <location>
        <begin position="60"/>
        <end position="87"/>
    </location>
</feature>
<dbReference type="AlphaFoldDB" id="A0A4C1VCL9"/>
<reference evidence="2 3" key="1">
    <citation type="journal article" date="2019" name="Commun. Biol.">
        <title>The bagworm genome reveals a unique fibroin gene that provides high tensile strength.</title>
        <authorList>
            <person name="Kono N."/>
            <person name="Nakamura H."/>
            <person name="Ohtoshi R."/>
            <person name="Tomita M."/>
            <person name="Numata K."/>
            <person name="Arakawa K."/>
        </authorList>
    </citation>
    <scope>NUCLEOTIDE SEQUENCE [LARGE SCALE GENOMIC DNA]</scope>
</reference>
<evidence type="ECO:0000313" key="3">
    <source>
        <dbReference type="Proteomes" id="UP000299102"/>
    </source>
</evidence>